<proteinExistence type="predicted"/>
<sequence>MPYNLAMTEITLALPYALPPPEMATDLLRALKTPSLATLLSRYTDFEYNKYDNDSRVLPHEAWLAHALGLASAPDRPDTAAPLSTAVMRGCGLQADAGAGLGHWFIVQPAHIQLSRTHLLLSDPRALHLNEAESRALYELARPCFEEQGKTLLHAAPGLWFARADDWSGLATASPDAAATQNLSDWMPEGEHARAYRKLQNEIQMQWHEHPVNEARQARGLQPVNAFWMWGGAGPLAASPQPLAIAGGPAWMEALAAPALRQPTAAQLIAAPGTVMLAELIPSAQTGDWADWIARMQRIEQEWLVPLLAALQDGRIGRVTLVLSHRNGWSTVSTGKLALHKFWRKPNLNLLMKQA</sequence>
<name>A0A843SDM3_9BURK</name>
<evidence type="ECO:0000313" key="2">
    <source>
        <dbReference type="Proteomes" id="UP000444318"/>
    </source>
</evidence>
<dbReference type="Proteomes" id="UP000444318">
    <property type="component" value="Unassembled WGS sequence"/>
</dbReference>
<reference evidence="1 2" key="1">
    <citation type="submission" date="2019-10" db="EMBL/GenBank/DDBJ databases">
        <title>Two novel species isolated from a subtropical stream in China.</title>
        <authorList>
            <person name="Lu H."/>
        </authorList>
    </citation>
    <scope>NUCLEOTIDE SEQUENCE [LARGE SCALE GENOMIC DNA]</scope>
    <source>
        <strain evidence="1 2">FT103W</strain>
    </source>
</reference>
<organism evidence="1 2">
    <name type="scientific">Rugamonas rivuli</name>
    <dbReference type="NCBI Taxonomy" id="2743358"/>
    <lineage>
        <taxon>Bacteria</taxon>
        <taxon>Pseudomonadati</taxon>
        <taxon>Pseudomonadota</taxon>
        <taxon>Betaproteobacteria</taxon>
        <taxon>Burkholderiales</taxon>
        <taxon>Oxalobacteraceae</taxon>
        <taxon>Telluria group</taxon>
        <taxon>Rugamonas</taxon>
    </lineage>
</organism>
<dbReference type="InterPro" id="IPR016631">
    <property type="entry name" value="Regulatory_RpfE"/>
</dbReference>
<evidence type="ECO:0008006" key="3">
    <source>
        <dbReference type="Google" id="ProtNLM"/>
    </source>
</evidence>
<protein>
    <recommendedName>
        <fullName evidence="3">Phosphoglycerate mutase</fullName>
    </recommendedName>
</protein>
<evidence type="ECO:0000313" key="1">
    <source>
        <dbReference type="EMBL" id="MQA18777.1"/>
    </source>
</evidence>
<comment type="caution">
    <text evidence="1">The sequence shown here is derived from an EMBL/GenBank/DDBJ whole genome shotgun (WGS) entry which is preliminary data.</text>
</comment>
<dbReference type="PIRSF" id="PIRSF015283">
    <property type="entry name" value="Regulatory_RpfE"/>
    <property type="match status" value="1"/>
</dbReference>
<dbReference type="AlphaFoldDB" id="A0A843SDM3"/>
<gene>
    <name evidence="1" type="ORF">GEV01_04535</name>
</gene>
<dbReference type="EMBL" id="WHUF01000001">
    <property type="protein sequence ID" value="MQA18777.1"/>
    <property type="molecule type" value="Genomic_DNA"/>
</dbReference>
<accession>A0A843SDM3</accession>
<keyword evidence="2" id="KW-1185">Reference proteome</keyword>